<evidence type="ECO:0000313" key="3">
    <source>
        <dbReference type="Proteomes" id="UP001243364"/>
    </source>
</evidence>
<gene>
    <name evidence="2" type="ORF">QFZ56_000490</name>
</gene>
<dbReference type="Proteomes" id="UP001243364">
    <property type="component" value="Unassembled WGS sequence"/>
</dbReference>
<sequence>MMPTTANRRPAAAPRLPLPDERGAGTVARKAPSRPTEPLSRAGADILRIVSDPRTPVFVTEHANGRRIYGYWRPLDAGSGRGGCYVALSRAECDALHAAGRITLGEPVADPAKTTYRVRPARTAPAAARATSVPVRTPVAPVTRGLRVAPAARCA</sequence>
<feature type="region of interest" description="Disordered" evidence="1">
    <location>
        <begin position="1"/>
        <end position="39"/>
    </location>
</feature>
<accession>A0ABU0PT12</accession>
<keyword evidence="3" id="KW-1185">Reference proteome</keyword>
<dbReference type="EMBL" id="JAUSYA010000001">
    <property type="protein sequence ID" value="MDQ0681527.1"/>
    <property type="molecule type" value="Genomic_DNA"/>
</dbReference>
<name>A0ABU0PT12_STRAH</name>
<dbReference type="RefSeq" id="WP_307039597.1">
    <property type="nucleotide sequence ID" value="NZ_JAUSYA010000001.1"/>
</dbReference>
<comment type="caution">
    <text evidence="2">The sequence shown here is derived from an EMBL/GenBank/DDBJ whole genome shotgun (WGS) entry which is preliminary data.</text>
</comment>
<organism evidence="2 3">
    <name type="scientific">Streptomyces achromogenes</name>
    <dbReference type="NCBI Taxonomy" id="67255"/>
    <lineage>
        <taxon>Bacteria</taxon>
        <taxon>Bacillati</taxon>
        <taxon>Actinomycetota</taxon>
        <taxon>Actinomycetes</taxon>
        <taxon>Kitasatosporales</taxon>
        <taxon>Streptomycetaceae</taxon>
        <taxon>Streptomyces</taxon>
    </lineage>
</organism>
<protein>
    <submittedName>
        <fullName evidence="2">Uncharacterized protein</fullName>
    </submittedName>
</protein>
<evidence type="ECO:0000313" key="2">
    <source>
        <dbReference type="EMBL" id="MDQ0681527.1"/>
    </source>
</evidence>
<proteinExistence type="predicted"/>
<evidence type="ECO:0000256" key="1">
    <source>
        <dbReference type="SAM" id="MobiDB-lite"/>
    </source>
</evidence>
<reference evidence="2 3" key="1">
    <citation type="submission" date="2023-07" db="EMBL/GenBank/DDBJ databases">
        <title>Comparative genomics of wheat-associated soil bacteria to identify genetic determinants of phenazine resistance.</title>
        <authorList>
            <person name="Mouncey N."/>
        </authorList>
    </citation>
    <scope>NUCLEOTIDE SEQUENCE [LARGE SCALE GENOMIC DNA]</scope>
    <source>
        <strain evidence="2 3">W4I19-2</strain>
    </source>
</reference>